<keyword evidence="3" id="KW-1185">Reference proteome</keyword>
<accession>A0AAE0FYB1</accession>
<dbReference type="AlphaFoldDB" id="A0AAE0FYB1"/>
<gene>
    <name evidence="2" type="ORF">CYMTET_23598</name>
</gene>
<proteinExistence type="predicted"/>
<dbReference type="EMBL" id="LGRX02012155">
    <property type="protein sequence ID" value="KAK3267870.1"/>
    <property type="molecule type" value="Genomic_DNA"/>
</dbReference>
<feature type="region of interest" description="Disordered" evidence="1">
    <location>
        <begin position="1"/>
        <end position="24"/>
    </location>
</feature>
<protein>
    <submittedName>
        <fullName evidence="2">Uncharacterized protein</fullName>
    </submittedName>
</protein>
<reference evidence="2 3" key="1">
    <citation type="journal article" date="2015" name="Genome Biol. Evol.">
        <title>Comparative Genomics of a Bacterivorous Green Alga Reveals Evolutionary Causalities and Consequences of Phago-Mixotrophic Mode of Nutrition.</title>
        <authorList>
            <person name="Burns J.A."/>
            <person name="Paasch A."/>
            <person name="Narechania A."/>
            <person name="Kim E."/>
        </authorList>
    </citation>
    <scope>NUCLEOTIDE SEQUENCE [LARGE SCALE GENOMIC DNA]</scope>
    <source>
        <strain evidence="2 3">PLY_AMNH</strain>
    </source>
</reference>
<evidence type="ECO:0000313" key="2">
    <source>
        <dbReference type="EMBL" id="KAK3267870.1"/>
    </source>
</evidence>
<comment type="caution">
    <text evidence="2">The sequence shown here is derived from an EMBL/GenBank/DDBJ whole genome shotgun (WGS) entry which is preliminary data.</text>
</comment>
<feature type="non-terminal residue" evidence="2">
    <location>
        <position position="1"/>
    </location>
</feature>
<feature type="compositionally biased region" description="Low complexity" evidence="1">
    <location>
        <begin position="9"/>
        <end position="23"/>
    </location>
</feature>
<name>A0AAE0FYB1_9CHLO</name>
<dbReference type="Proteomes" id="UP001190700">
    <property type="component" value="Unassembled WGS sequence"/>
</dbReference>
<sequence length="80" mass="8550">PDARSEANPSSAPVDSAPAPVDDSYQDFAWGEEEEDDDEAVEIQVREFKIPAVASAKDKLEDGGKRADATSDALELLGLM</sequence>
<evidence type="ECO:0000256" key="1">
    <source>
        <dbReference type="SAM" id="MobiDB-lite"/>
    </source>
</evidence>
<organism evidence="2 3">
    <name type="scientific">Cymbomonas tetramitiformis</name>
    <dbReference type="NCBI Taxonomy" id="36881"/>
    <lineage>
        <taxon>Eukaryota</taxon>
        <taxon>Viridiplantae</taxon>
        <taxon>Chlorophyta</taxon>
        <taxon>Pyramimonadophyceae</taxon>
        <taxon>Pyramimonadales</taxon>
        <taxon>Pyramimonadaceae</taxon>
        <taxon>Cymbomonas</taxon>
    </lineage>
</organism>
<evidence type="ECO:0000313" key="3">
    <source>
        <dbReference type="Proteomes" id="UP001190700"/>
    </source>
</evidence>